<keyword evidence="1" id="KW-0472">Membrane</keyword>
<gene>
    <name evidence="2" type="ORF">N134_03675</name>
</gene>
<dbReference type="AlphaFoldDB" id="S5NE31"/>
<feature type="transmembrane region" description="Helical" evidence="1">
    <location>
        <begin position="12"/>
        <end position="37"/>
    </location>
</feature>
<evidence type="ECO:0000313" key="2">
    <source>
        <dbReference type="EMBL" id="AGR65039.1"/>
    </source>
</evidence>
<sequence>MNLDKIIDDVLTGFLILGIASVIDIVFFAIVYLSLILR</sequence>
<dbReference type="KEGG" id="lrr:N134_03675"/>
<dbReference type="Proteomes" id="UP000015085">
    <property type="component" value="Chromosome"/>
</dbReference>
<reference evidence="2 3" key="1">
    <citation type="journal article" date="2014" name="Genome Announc.">
        <title>Complete Genome Sequences of Lactobacillus johnsonii Strain N6.2 and Lactobacillus reuteri Strain TD1.</title>
        <authorList>
            <person name="Leonard M.T."/>
            <person name="Valladares R.B."/>
            <person name="Ardissone A."/>
            <person name="Gonzalez C.F."/>
            <person name="Lorca G.L."/>
            <person name="Triplett E.W."/>
        </authorList>
    </citation>
    <scope>NUCLEOTIDE SEQUENCE [LARGE SCALE GENOMIC DNA]</scope>
    <source>
        <strain evidence="2 3">TD1</strain>
    </source>
</reference>
<keyword evidence="1" id="KW-0812">Transmembrane</keyword>
<evidence type="ECO:0000256" key="1">
    <source>
        <dbReference type="SAM" id="Phobius"/>
    </source>
</evidence>
<protein>
    <submittedName>
        <fullName evidence="2">Uncharacterized protein</fullName>
    </submittedName>
</protein>
<accession>S5NE31</accession>
<dbReference type="HOGENOM" id="CLU_3329377_0_0_9"/>
<evidence type="ECO:0000313" key="3">
    <source>
        <dbReference type="Proteomes" id="UP000015085"/>
    </source>
</evidence>
<name>S5NE31_LIMRT</name>
<dbReference type="EMBL" id="CP006603">
    <property type="protein sequence ID" value="AGR65039.1"/>
    <property type="molecule type" value="Genomic_DNA"/>
</dbReference>
<keyword evidence="1" id="KW-1133">Transmembrane helix</keyword>
<organism evidence="2 3">
    <name type="scientific">Limosilactobacillus reuteri TD1</name>
    <dbReference type="NCBI Taxonomy" id="1358027"/>
    <lineage>
        <taxon>Bacteria</taxon>
        <taxon>Bacillati</taxon>
        <taxon>Bacillota</taxon>
        <taxon>Bacilli</taxon>
        <taxon>Lactobacillales</taxon>
        <taxon>Lactobacillaceae</taxon>
        <taxon>Limosilactobacillus</taxon>
    </lineage>
</organism>
<proteinExistence type="predicted"/>